<dbReference type="PROSITE" id="PS50977">
    <property type="entry name" value="HTH_TETR_2"/>
    <property type="match status" value="1"/>
</dbReference>
<dbReference type="Pfam" id="PF14278">
    <property type="entry name" value="TetR_C_8"/>
    <property type="match status" value="1"/>
</dbReference>
<feature type="DNA-binding region" description="H-T-H motif" evidence="2">
    <location>
        <begin position="29"/>
        <end position="48"/>
    </location>
</feature>
<dbReference type="InterPro" id="IPR050624">
    <property type="entry name" value="HTH-type_Tx_Regulator"/>
</dbReference>
<sequence>MDRRQKKTRKAIFIAFNELLSNKAYDKITVQEIISAADIGRTTFYAHFDTKEALLEALCEDLFLHIKDSINHLPHAHGLYQQSIYPVSVFGHLLQHLQQNENKILELLASDNNEIFLRYFRDHLNELVQGYFINQDRKANTNLPDDFIINHISGSFVEMVLWWVKNGMKESPTELDNYFHAVIETYYIIILNLLGYNIDWFTLKEGLYIISNNAY</sequence>
<evidence type="ECO:0000259" key="3">
    <source>
        <dbReference type="PROSITE" id="PS50977"/>
    </source>
</evidence>
<evidence type="ECO:0000313" key="5">
    <source>
        <dbReference type="Proteomes" id="UP001228955"/>
    </source>
</evidence>
<dbReference type="InterPro" id="IPR001647">
    <property type="entry name" value="HTH_TetR"/>
</dbReference>
<gene>
    <name evidence="4" type="ORF">RDV51_01030</name>
</gene>
<dbReference type="PANTHER" id="PTHR43479">
    <property type="entry name" value="ACREF/ENVCD OPERON REPRESSOR-RELATED"/>
    <property type="match status" value="1"/>
</dbReference>
<evidence type="ECO:0000256" key="2">
    <source>
        <dbReference type="PROSITE-ProRule" id="PRU00335"/>
    </source>
</evidence>
<dbReference type="AlphaFoldDB" id="A0AB38YPD7"/>
<dbReference type="PANTHER" id="PTHR43479:SF23">
    <property type="entry name" value="HTH TETR-TYPE DOMAIN-CONTAINING PROTEIN"/>
    <property type="match status" value="1"/>
</dbReference>
<dbReference type="RefSeq" id="WP_248647537.1">
    <property type="nucleotide sequence ID" value="NZ_CP133463.1"/>
</dbReference>
<name>A0AB38YPD7_VEIPA</name>
<dbReference type="InterPro" id="IPR039532">
    <property type="entry name" value="TetR_C_Firmicutes"/>
</dbReference>
<proteinExistence type="predicted"/>
<evidence type="ECO:0000313" key="4">
    <source>
        <dbReference type="EMBL" id="WMS19953.1"/>
    </source>
</evidence>
<dbReference type="Pfam" id="PF00440">
    <property type="entry name" value="TetR_N"/>
    <property type="match status" value="1"/>
</dbReference>
<dbReference type="GO" id="GO:0003677">
    <property type="term" value="F:DNA binding"/>
    <property type="evidence" value="ECO:0007669"/>
    <property type="project" value="UniProtKB-UniRule"/>
</dbReference>
<reference evidence="4" key="1">
    <citation type="submission" date="2023-08" db="EMBL/GenBank/DDBJ databases">
        <title>Veillonella_parvula_DSM 2007_complete_genome_hifiasm_Zymo_Research_D6332.</title>
        <authorList>
            <person name="Damerum A."/>
        </authorList>
    </citation>
    <scope>NUCLEOTIDE SEQUENCE</scope>
    <source>
        <strain evidence="4">DSM 2007</strain>
    </source>
</reference>
<dbReference type="InterPro" id="IPR009057">
    <property type="entry name" value="Homeodomain-like_sf"/>
</dbReference>
<dbReference type="Gene3D" id="1.10.357.10">
    <property type="entry name" value="Tetracycline Repressor, domain 2"/>
    <property type="match status" value="1"/>
</dbReference>
<dbReference type="SUPFAM" id="SSF46689">
    <property type="entry name" value="Homeodomain-like"/>
    <property type="match status" value="1"/>
</dbReference>
<feature type="domain" description="HTH tetR-type" evidence="3">
    <location>
        <begin position="6"/>
        <end position="66"/>
    </location>
</feature>
<dbReference type="EMBL" id="CP133463">
    <property type="protein sequence ID" value="WMS19953.1"/>
    <property type="molecule type" value="Genomic_DNA"/>
</dbReference>
<keyword evidence="1 2" id="KW-0238">DNA-binding</keyword>
<dbReference type="Proteomes" id="UP001228955">
    <property type="component" value="Chromosome"/>
</dbReference>
<protein>
    <submittedName>
        <fullName evidence="4">TetR/AcrR family transcriptional regulator</fullName>
    </submittedName>
</protein>
<evidence type="ECO:0000256" key="1">
    <source>
        <dbReference type="ARBA" id="ARBA00023125"/>
    </source>
</evidence>
<organism evidence="4 5">
    <name type="scientific">Veillonella parvula</name>
    <name type="common">Staphylococcus parvulus</name>
    <dbReference type="NCBI Taxonomy" id="29466"/>
    <lineage>
        <taxon>Bacteria</taxon>
        <taxon>Bacillati</taxon>
        <taxon>Bacillota</taxon>
        <taxon>Negativicutes</taxon>
        <taxon>Veillonellales</taxon>
        <taxon>Veillonellaceae</taxon>
        <taxon>Veillonella</taxon>
    </lineage>
</organism>
<accession>A0AB38YPD7</accession>